<organism evidence="2 3">
    <name type="scientific">Novosphingobium resinovorum</name>
    <dbReference type="NCBI Taxonomy" id="158500"/>
    <lineage>
        <taxon>Bacteria</taxon>
        <taxon>Pseudomonadati</taxon>
        <taxon>Pseudomonadota</taxon>
        <taxon>Alphaproteobacteria</taxon>
        <taxon>Sphingomonadales</taxon>
        <taxon>Sphingomonadaceae</taxon>
        <taxon>Novosphingobium</taxon>
    </lineage>
</organism>
<sequence length="77" mass="8360">MNGLLSSAPSQPSIRLVLSALLLQFVQTTLLFLSPRLDASDRTLIWALTPLALTLLAVSLAGTARAAAHRRSRRHEL</sequence>
<dbReference type="AlphaFoldDB" id="A0A031JGA3"/>
<evidence type="ECO:0000313" key="2">
    <source>
        <dbReference type="EMBL" id="EZP72176.1"/>
    </source>
</evidence>
<dbReference type="eggNOG" id="ENOG5030W1U">
    <property type="taxonomic scope" value="Bacteria"/>
</dbReference>
<feature type="transmembrane region" description="Helical" evidence="1">
    <location>
        <begin position="12"/>
        <end position="33"/>
    </location>
</feature>
<dbReference type="Proteomes" id="UP000024329">
    <property type="component" value="Unassembled WGS sequence"/>
</dbReference>
<proteinExistence type="predicted"/>
<name>A0A031JGA3_9SPHN</name>
<keyword evidence="1" id="KW-0472">Membrane</keyword>
<dbReference type="PATRIC" id="fig|158500.4.peg.5220"/>
<keyword evidence="1" id="KW-0812">Transmembrane</keyword>
<protein>
    <submittedName>
        <fullName evidence="2">Uncharacterized protein</fullName>
    </submittedName>
</protein>
<gene>
    <name evidence="2" type="ORF">BV97_05139</name>
</gene>
<evidence type="ECO:0000313" key="3">
    <source>
        <dbReference type="Proteomes" id="UP000024329"/>
    </source>
</evidence>
<comment type="caution">
    <text evidence="2">The sequence shown here is derived from an EMBL/GenBank/DDBJ whole genome shotgun (WGS) entry which is preliminary data.</text>
</comment>
<dbReference type="EMBL" id="JFYZ01000053">
    <property type="protein sequence ID" value="EZP72176.1"/>
    <property type="molecule type" value="Genomic_DNA"/>
</dbReference>
<dbReference type="RefSeq" id="WP_036529957.1">
    <property type="nucleotide sequence ID" value="NZ_BSFC01000017.1"/>
</dbReference>
<reference evidence="2 3" key="1">
    <citation type="submission" date="2014-03" db="EMBL/GenBank/DDBJ databases">
        <title>Whole genome sequence of Novosphingobium resinovorum KF1.</title>
        <authorList>
            <person name="Gan H.M."/>
            <person name="Gan H.Y."/>
            <person name="Chew T.H."/>
            <person name="Savka M.A."/>
        </authorList>
    </citation>
    <scope>NUCLEOTIDE SEQUENCE [LARGE SCALE GENOMIC DNA]</scope>
    <source>
        <strain evidence="2 3">KF1</strain>
    </source>
</reference>
<feature type="transmembrane region" description="Helical" evidence="1">
    <location>
        <begin position="45"/>
        <end position="68"/>
    </location>
</feature>
<evidence type="ECO:0000256" key="1">
    <source>
        <dbReference type="SAM" id="Phobius"/>
    </source>
</evidence>
<accession>A0A031JGA3</accession>
<keyword evidence="1" id="KW-1133">Transmembrane helix</keyword>